<dbReference type="Gene3D" id="1.25.40.10">
    <property type="entry name" value="Tetratricopeptide repeat domain"/>
    <property type="match status" value="1"/>
</dbReference>
<dbReference type="PANTHER" id="PTHR36792">
    <property type="entry name" value="EXPRESSED PROTEIN"/>
    <property type="match status" value="1"/>
</dbReference>
<dbReference type="Gramene" id="RZC78165">
    <property type="protein sequence ID" value="RZC78165"/>
    <property type="gene ID" value="C5167_002341"/>
</dbReference>
<dbReference type="InterPro" id="IPR011990">
    <property type="entry name" value="TPR-like_helical_dom_sf"/>
</dbReference>
<dbReference type="STRING" id="3469.A0A4Y7L1U3"/>
<dbReference type="AlphaFoldDB" id="A0A4Y7L1U3"/>
<dbReference type="OrthoDB" id="2384430at2759"/>
<organism evidence="2 3">
    <name type="scientific">Papaver somniferum</name>
    <name type="common">Opium poppy</name>
    <dbReference type="NCBI Taxonomy" id="3469"/>
    <lineage>
        <taxon>Eukaryota</taxon>
        <taxon>Viridiplantae</taxon>
        <taxon>Streptophyta</taxon>
        <taxon>Embryophyta</taxon>
        <taxon>Tracheophyta</taxon>
        <taxon>Spermatophyta</taxon>
        <taxon>Magnoliopsida</taxon>
        <taxon>Ranunculales</taxon>
        <taxon>Papaveraceae</taxon>
        <taxon>Papaveroideae</taxon>
        <taxon>Papaver</taxon>
    </lineage>
</organism>
<reference evidence="2 3" key="1">
    <citation type="journal article" date="2018" name="Science">
        <title>The opium poppy genome and morphinan production.</title>
        <authorList>
            <person name="Guo L."/>
            <person name="Winzer T."/>
            <person name="Yang X."/>
            <person name="Li Y."/>
            <person name="Ning Z."/>
            <person name="He Z."/>
            <person name="Teodor R."/>
            <person name="Lu Y."/>
            <person name="Bowser T.A."/>
            <person name="Graham I.A."/>
            <person name="Ye K."/>
        </authorList>
    </citation>
    <scope>NUCLEOTIDE SEQUENCE [LARGE SCALE GENOMIC DNA]</scope>
    <source>
        <strain evidence="3">cv. HN1</strain>
        <tissue evidence="2">Leaves</tissue>
    </source>
</reference>
<evidence type="ECO:0000256" key="1">
    <source>
        <dbReference type="SAM" id="MobiDB-lite"/>
    </source>
</evidence>
<protein>
    <submittedName>
        <fullName evidence="2">Uncharacterized protein</fullName>
    </submittedName>
</protein>
<dbReference type="PANTHER" id="PTHR36792:SF15">
    <property type="entry name" value="SEL1 REPEAT-CONTAINING PROTEIN"/>
    <property type="match status" value="1"/>
</dbReference>
<accession>A0A4Y7L1U3</accession>
<feature type="region of interest" description="Disordered" evidence="1">
    <location>
        <begin position="1"/>
        <end position="50"/>
    </location>
</feature>
<dbReference type="EMBL" id="CM010723">
    <property type="protein sequence ID" value="RZC78165.1"/>
    <property type="molecule type" value="Genomic_DNA"/>
</dbReference>
<proteinExistence type="predicted"/>
<feature type="compositionally biased region" description="Polar residues" evidence="1">
    <location>
        <begin position="1"/>
        <end position="20"/>
    </location>
</feature>
<evidence type="ECO:0000313" key="2">
    <source>
        <dbReference type="EMBL" id="RZC78165.1"/>
    </source>
</evidence>
<feature type="compositionally biased region" description="Acidic residues" evidence="1">
    <location>
        <begin position="145"/>
        <end position="156"/>
    </location>
</feature>
<gene>
    <name evidence="2" type="ORF">C5167_002341</name>
</gene>
<feature type="region of interest" description="Disordered" evidence="1">
    <location>
        <begin position="121"/>
        <end position="156"/>
    </location>
</feature>
<keyword evidence="3" id="KW-1185">Reference proteome</keyword>
<dbReference type="OMA" id="PQRENRM"/>
<dbReference type="Proteomes" id="UP000316621">
    <property type="component" value="Chromosome 9"/>
</dbReference>
<dbReference type="SUPFAM" id="SSF81901">
    <property type="entry name" value="HCP-like"/>
    <property type="match status" value="1"/>
</dbReference>
<sequence>MGKSLSSTTRLQDFSRITRQTLHKHNSRNQKKQTPMGETAKLVPAKDSTEKLKLKLENPDHQNNRIPLSDVVSDCVKRWFHDTLKEAKAGDISMQVLVGQMYYNGYGVSRDPTKGGAWIAKASRSRSSVWKVSEKRPGYNASDSDSTDDNKEEDVE</sequence>
<name>A0A4Y7L1U3_PAPSO</name>
<feature type="compositionally biased region" description="Basic residues" evidence="1">
    <location>
        <begin position="21"/>
        <end position="31"/>
    </location>
</feature>
<evidence type="ECO:0000313" key="3">
    <source>
        <dbReference type="Proteomes" id="UP000316621"/>
    </source>
</evidence>